<feature type="signal peptide" evidence="2">
    <location>
        <begin position="1"/>
        <end position="19"/>
    </location>
</feature>
<reference evidence="4" key="1">
    <citation type="submission" date="2021-01" db="EMBL/GenBank/DDBJ databases">
        <authorList>
            <person name="Corre E."/>
            <person name="Pelletier E."/>
            <person name="Niang G."/>
            <person name="Scheremetjew M."/>
            <person name="Finn R."/>
            <person name="Kale V."/>
            <person name="Holt S."/>
            <person name="Cochrane G."/>
            <person name="Meng A."/>
            <person name="Brown T."/>
            <person name="Cohen L."/>
        </authorList>
    </citation>
    <scope>NUCLEOTIDE SEQUENCE</scope>
    <source>
        <strain evidence="4">CCMP 2712</strain>
    </source>
</reference>
<evidence type="ECO:0000313" key="3">
    <source>
        <dbReference type="EMBL" id="CAE2342406.1"/>
    </source>
</evidence>
<organism evidence="4">
    <name type="scientific">Guillardia theta</name>
    <name type="common">Cryptophyte</name>
    <name type="synonym">Cryptomonas phi</name>
    <dbReference type="NCBI Taxonomy" id="55529"/>
    <lineage>
        <taxon>Eukaryota</taxon>
        <taxon>Cryptophyceae</taxon>
        <taxon>Pyrenomonadales</taxon>
        <taxon>Geminigeraceae</taxon>
        <taxon>Guillardia</taxon>
    </lineage>
</organism>
<evidence type="ECO:0000256" key="1">
    <source>
        <dbReference type="SAM" id="MobiDB-lite"/>
    </source>
</evidence>
<protein>
    <recommendedName>
        <fullName evidence="5">RNase NYN domain-containing protein</fullName>
    </recommendedName>
</protein>
<dbReference type="AlphaFoldDB" id="A0A6U6E662"/>
<keyword evidence="2" id="KW-0732">Signal</keyword>
<feature type="chain" id="PRO_5036192369" description="RNase NYN domain-containing protein" evidence="2">
    <location>
        <begin position="20"/>
        <end position="274"/>
    </location>
</feature>
<name>A0A6U6E662_GUITH</name>
<evidence type="ECO:0000256" key="2">
    <source>
        <dbReference type="SAM" id="SignalP"/>
    </source>
</evidence>
<feature type="compositionally biased region" description="Basic and acidic residues" evidence="1">
    <location>
        <begin position="89"/>
        <end position="108"/>
    </location>
</feature>
<sequence length="274" mass="31390">MSGRSSLLLRFVLLHSVTQRMIEPMQAGEYMSHLNTGNLDPFISMNLQLRGFGTKRSRRKKASEYFVSMFNLNSTAGSVFRAPLRVYKPNKEHPKREESLQTDDQNEHSKKGKYLLVLDASNVMHHGGDGLDVGNLLGFLHFLRDDFHCKEEDILVIIDFWVARKLGNNTLDNIRSFHKYTRVTRPGVAADVRIMQTAYAVKACIVSNDMFFDYCPFQVESSRMGSKTVHFNSSSHSLPAAAVGDKSMWYVSGEEWEWAYRWAEHSFHVANGWK</sequence>
<accession>A0A6U6E662</accession>
<dbReference type="EMBL" id="HBKN01051784">
    <property type="protein sequence ID" value="CAE2342406.1"/>
    <property type="molecule type" value="Transcribed_RNA"/>
</dbReference>
<feature type="region of interest" description="Disordered" evidence="1">
    <location>
        <begin position="88"/>
        <end position="108"/>
    </location>
</feature>
<dbReference type="EMBL" id="HBKN01051788">
    <property type="protein sequence ID" value="CAE2342410.1"/>
    <property type="molecule type" value="Transcribed_RNA"/>
</dbReference>
<proteinExistence type="predicted"/>
<evidence type="ECO:0000313" key="4">
    <source>
        <dbReference type="EMBL" id="CAE2342410.1"/>
    </source>
</evidence>
<dbReference type="Gene3D" id="3.40.50.11980">
    <property type="match status" value="1"/>
</dbReference>
<gene>
    <name evidence="3" type="ORF">GTHE00462_LOCUS40402</name>
    <name evidence="4" type="ORF">GTHE00462_LOCUS40406</name>
</gene>
<evidence type="ECO:0008006" key="5">
    <source>
        <dbReference type="Google" id="ProtNLM"/>
    </source>
</evidence>